<dbReference type="OrthoDB" id="322908at2"/>
<dbReference type="Proteomes" id="UP000317624">
    <property type="component" value="Unassembled WGS sequence"/>
</dbReference>
<keyword evidence="4" id="KW-1185">Reference proteome</keyword>
<sequence>MVLVAWYFFYLAVTPGAEPCYVRELPLPVHTKFVEEHEAVLTALLRQLIPTYLNEASRTFAARLRLREPEPLVYVRVLDPQLSAGLSFGLSEFMVPLSKFQDLQPPGHTVLITENKITFLTLPALAGAVAVWGQGFAVGLVEHAAWLQARQVFYWGDLDAAGLQILNRLRRYCPAARPLLMDAATLAQYQQFQVRATPVAAAVLQHLTPAEQALSTTWPTTTCGWSRSAFRRRPCWPRCKWRARTCCLPIAWTAKSNPLFCLALLRQLFQWLVEL</sequence>
<comment type="caution">
    <text evidence="3">The sequence shown here is derived from an EMBL/GenBank/DDBJ whole genome shotgun (WGS) entry which is preliminary data.</text>
</comment>
<dbReference type="Pfam" id="PF11795">
    <property type="entry name" value="DUF3322"/>
    <property type="match status" value="1"/>
</dbReference>
<evidence type="ECO:0008006" key="5">
    <source>
        <dbReference type="Google" id="ProtNLM"/>
    </source>
</evidence>
<accession>A0A558BKE5</accession>
<evidence type="ECO:0000313" key="3">
    <source>
        <dbReference type="EMBL" id="TVT36976.1"/>
    </source>
</evidence>
<proteinExistence type="predicted"/>
<dbReference type="EMBL" id="VMRJ01000008">
    <property type="protein sequence ID" value="TVT36976.1"/>
    <property type="molecule type" value="Genomic_DNA"/>
</dbReference>
<organism evidence="3 4">
    <name type="scientific">Hymenobacter setariae</name>
    <dbReference type="NCBI Taxonomy" id="2594794"/>
    <lineage>
        <taxon>Bacteria</taxon>
        <taxon>Pseudomonadati</taxon>
        <taxon>Bacteroidota</taxon>
        <taxon>Cytophagia</taxon>
        <taxon>Cytophagales</taxon>
        <taxon>Hymenobacteraceae</taxon>
        <taxon>Hymenobacter</taxon>
    </lineage>
</organism>
<evidence type="ECO:0000259" key="1">
    <source>
        <dbReference type="Pfam" id="PF09983"/>
    </source>
</evidence>
<feature type="domain" description="Wadjet protein JetD C-terminal" evidence="1">
    <location>
        <begin position="66"/>
        <end position="214"/>
    </location>
</feature>
<name>A0A558BKE5_9BACT</name>
<feature type="domain" description="DUF3322" evidence="2">
    <location>
        <begin position="20"/>
        <end position="46"/>
    </location>
</feature>
<gene>
    <name evidence="3" type="ORF">FNT36_24215</name>
</gene>
<dbReference type="AlphaFoldDB" id="A0A558BKE5"/>
<dbReference type="InterPro" id="IPR024537">
    <property type="entry name" value="DUF3322"/>
</dbReference>
<evidence type="ECO:0000313" key="4">
    <source>
        <dbReference type="Proteomes" id="UP000317624"/>
    </source>
</evidence>
<dbReference type="InterPro" id="IPR024534">
    <property type="entry name" value="JetD_C"/>
</dbReference>
<evidence type="ECO:0000259" key="2">
    <source>
        <dbReference type="Pfam" id="PF11795"/>
    </source>
</evidence>
<reference evidence="3 4" key="1">
    <citation type="submission" date="2019-07" db="EMBL/GenBank/DDBJ databases">
        <title>Hymenobacter sp. straun FUR1 Genome sequencing and assembly.</title>
        <authorList>
            <person name="Chhetri G."/>
        </authorList>
    </citation>
    <scope>NUCLEOTIDE SEQUENCE [LARGE SCALE GENOMIC DNA]</scope>
    <source>
        <strain evidence="3 4">Fur1</strain>
    </source>
</reference>
<protein>
    <recommendedName>
        <fullName evidence="5">Wadjet protein JetD C-terminal domain-containing protein</fullName>
    </recommendedName>
</protein>
<dbReference type="Pfam" id="PF09983">
    <property type="entry name" value="JetD_C"/>
    <property type="match status" value="1"/>
</dbReference>